<gene>
    <name evidence="1" type="ORF">KEC16_16565</name>
</gene>
<organism evidence="1 2">
    <name type="scientific">Magnetospirillum sulfuroxidans</name>
    <dbReference type="NCBI Taxonomy" id="611300"/>
    <lineage>
        <taxon>Bacteria</taxon>
        <taxon>Pseudomonadati</taxon>
        <taxon>Pseudomonadota</taxon>
        <taxon>Alphaproteobacteria</taxon>
        <taxon>Rhodospirillales</taxon>
        <taxon>Rhodospirillaceae</taxon>
        <taxon>Magnetospirillum</taxon>
    </lineage>
</organism>
<keyword evidence="2" id="KW-1185">Reference proteome</keyword>
<dbReference type="EMBL" id="JAGTUF010000021">
    <property type="protein sequence ID" value="MBR9973339.1"/>
    <property type="molecule type" value="Genomic_DNA"/>
</dbReference>
<reference evidence="1 2" key="1">
    <citation type="submission" date="2021-04" db="EMBL/GenBank/DDBJ databases">
        <title>Magnetospirillum sulfuroxidans sp. nov., a facultative chemolithoautotrophic sulfur-oxidizing alphaproteobacterium isolated from freshwater sediment and proposals for Paramagetospirillum gen. nov., and Magnetospirillaceae fam. nov.</title>
        <authorList>
            <person name="Koziaeva V."/>
            <person name="Geelhoed J.S."/>
            <person name="Sorokin D.Y."/>
            <person name="Grouzdev D.S."/>
        </authorList>
    </citation>
    <scope>NUCLEOTIDE SEQUENCE [LARGE SCALE GENOMIC DNA]</scope>
    <source>
        <strain evidence="1 2">J10</strain>
    </source>
</reference>
<dbReference type="Proteomes" id="UP000680714">
    <property type="component" value="Unassembled WGS sequence"/>
</dbReference>
<evidence type="ECO:0000313" key="2">
    <source>
        <dbReference type="Proteomes" id="UP000680714"/>
    </source>
</evidence>
<sequence length="368" mass="40331">MRLSITQSMVMDIDKITRNHAQTTASKGELKQLSTLFGKSYLRELQGLLQGSFTQNPGVQFEVTIRLAWIDKIPLAAIASKLAAIASKTERTELGDAVLFAFDELVLSDGTRADITNARAVLLQAKVAKEKSQIVAPKVPISAMAGSTKKEFDLLSMWPVFDLFKASKSATPLAQSIDLRGPKLGTLPYGWYIAAPRIESGAKSPAATHWTSWWMAGPPILNHTCDLTFGAFLQAFFSGAKVPSSGNIEVGASFQCKGYPPSPTNLTGWDRICAEIIAIVENSEAPQSIFDSTPTGRMAATGPISRSLPPPPNSLGYLVHSKQHPARIPRPKRCIWQLFRGWLDRVCGRKRIPVLIIHTRTIELVRLR</sequence>
<dbReference type="RefSeq" id="WP_211550975.1">
    <property type="nucleotide sequence ID" value="NZ_JAGTUF010000021.1"/>
</dbReference>
<accession>A0ABS5IG77</accession>
<name>A0ABS5IG77_9PROT</name>
<comment type="caution">
    <text evidence="1">The sequence shown here is derived from an EMBL/GenBank/DDBJ whole genome shotgun (WGS) entry which is preliminary data.</text>
</comment>
<proteinExistence type="predicted"/>
<protein>
    <submittedName>
        <fullName evidence="1">Uncharacterized protein</fullName>
    </submittedName>
</protein>
<evidence type="ECO:0000313" key="1">
    <source>
        <dbReference type="EMBL" id="MBR9973339.1"/>
    </source>
</evidence>